<feature type="region of interest" description="Disordered" evidence="4">
    <location>
        <begin position="360"/>
        <end position="380"/>
    </location>
</feature>
<dbReference type="InterPro" id="IPR006016">
    <property type="entry name" value="UspA"/>
</dbReference>
<reference evidence="7" key="1">
    <citation type="journal article" date="2019" name="Int. J. Syst. Evol. Microbiol.">
        <title>The Global Catalogue of Microorganisms (GCM) 10K type strain sequencing project: providing services to taxonomists for standard genome sequencing and annotation.</title>
        <authorList>
            <consortium name="The Broad Institute Genomics Platform"/>
            <consortium name="The Broad Institute Genome Sequencing Center for Infectious Disease"/>
            <person name="Wu L."/>
            <person name="Ma J."/>
        </authorList>
    </citation>
    <scope>NUCLEOTIDE SEQUENCE [LARGE SCALE GENOMIC DNA]</scope>
    <source>
        <strain evidence="7">CGMCC 4.7237</strain>
    </source>
</reference>
<dbReference type="Gene3D" id="3.40.50.620">
    <property type="entry name" value="HUPs"/>
    <property type="match status" value="1"/>
</dbReference>
<dbReference type="Pfam" id="PF02702">
    <property type="entry name" value="KdpD"/>
    <property type="match status" value="1"/>
</dbReference>
<feature type="domain" description="Histidine kinase" evidence="5">
    <location>
        <begin position="522"/>
        <end position="724"/>
    </location>
</feature>
<dbReference type="GO" id="GO:0005524">
    <property type="term" value="F:ATP binding"/>
    <property type="evidence" value="ECO:0007669"/>
    <property type="project" value="UniProtKB-KW"/>
</dbReference>
<dbReference type="PROSITE" id="PS50109">
    <property type="entry name" value="HIS_KIN"/>
    <property type="match status" value="1"/>
</dbReference>
<dbReference type="InterPro" id="IPR027417">
    <property type="entry name" value="P-loop_NTPase"/>
</dbReference>
<keyword evidence="6" id="KW-0067">ATP-binding</keyword>
<sequence>MERGQLRIYLGAAPGVGKTYAMLAEANRRAERGKDVAVGFVETYGRPSTAAQLEGLEVVPRRNVPYRDTTFTELDVDAVIARRPQVAVIDELAHTNVPGSPTTKRWQDVERILDAGITVLSTVNVQHLDSVNDVVQQITGVPQRETVPDEVVRRADEVQLVDITPQALRRRMAHGDIYAPDKVDAALTHYFRVGNLTALRELALLWLADKVDDQLDDYRADHKIAGTWEARERVVVALTGGPEGDTLIRRASRIAERTRGADLLAVHVAGGDALAGGASGGLADQRVLVESLGGTYHQVVGDDIPTALLDFARAVNATQLVLGVSRRRRLGQMFSPGVGMTTTARSGPIDVHLVTHEQAGLGQSGSGGREGTKRRQPSGAAADAAVLSVLAGGGLRGERSPEALLERLLETFDLASAALLEHRPGAPLTPDRQRDPRHWRIAACAGPEPCASPYEGDVDIPVGEELTLILRGRTLAAADRRVLEAYAVQAAIALRLRRLEEETERLRPVAEADRARTALLNEVGRELRIPLAAAQPAVDSLTGTGTGTGTGTAPTGDDPAQLVAAAKISLGRLDRLIGSLLDVTRVQAGTLGVDAQPLAVEDLVPDALDGLAPSCHHVDVRIPDGVPEALADPAMMRRILVNVISNVQHHSPADENVLLTASTHAGRVELRVVGHGADSGDGEAGTGLGITLARALADAMGATLLPEETPGGGLTMTLSLPAALPPAAALDESADQTAHPAVVDRVTDWRARQ</sequence>
<evidence type="ECO:0000256" key="3">
    <source>
        <dbReference type="ARBA" id="ARBA00023012"/>
    </source>
</evidence>
<dbReference type="InterPro" id="IPR003594">
    <property type="entry name" value="HATPase_dom"/>
</dbReference>
<dbReference type="Pfam" id="PF00582">
    <property type="entry name" value="Usp"/>
    <property type="match status" value="1"/>
</dbReference>
<evidence type="ECO:0000256" key="1">
    <source>
        <dbReference type="ARBA" id="ARBA00022679"/>
    </source>
</evidence>
<keyword evidence="2" id="KW-0418">Kinase</keyword>
<evidence type="ECO:0000256" key="2">
    <source>
        <dbReference type="ARBA" id="ARBA00022777"/>
    </source>
</evidence>
<dbReference type="InterPro" id="IPR014729">
    <property type="entry name" value="Rossmann-like_a/b/a_fold"/>
</dbReference>
<evidence type="ECO:0000259" key="5">
    <source>
        <dbReference type="PROSITE" id="PS50109"/>
    </source>
</evidence>
<dbReference type="SUPFAM" id="SSF52402">
    <property type="entry name" value="Adenine nucleotide alpha hydrolases-like"/>
    <property type="match status" value="1"/>
</dbReference>
<organism evidence="6 7">
    <name type="scientific">Streptomyces polygonati</name>
    <dbReference type="NCBI Taxonomy" id="1617087"/>
    <lineage>
        <taxon>Bacteria</taxon>
        <taxon>Bacillati</taxon>
        <taxon>Actinomycetota</taxon>
        <taxon>Actinomycetes</taxon>
        <taxon>Kitasatosporales</taxon>
        <taxon>Streptomycetaceae</taxon>
        <taxon>Streptomyces</taxon>
    </lineage>
</organism>
<evidence type="ECO:0000313" key="6">
    <source>
        <dbReference type="EMBL" id="MFC4034797.1"/>
    </source>
</evidence>
<dbReference type="Gene3D" id="1.10.287.130">
    <property type="match status" value="1"/>
</dbReference>
<dbReference type="PANTHER" id="PTHR45569">
    <property type="entry name" value="SENSOR PROTEIN KDPD"/>
    <property type="match status" value="1"/>
</dbReference>
<gene>
    <name evidence="6" type="ORF">ACFO3J_25505</name>
</gene>
<evidence type="ECO:0000256" key="4">
    <source>
        <dbReference type="SAM" id="MobiDB-lite"/>
    </source>
</evidence>
<dbReference type="Gene3D" id="3.30.565.10">
    <property type="entry name" value="Histidine kinase-like ATPase, C-terminal domain"/>
    <property type="match status" value="1"/>
</dbReference>
<keyword evidence="7" id="KW-1185">Reference proteome</keyword>
<dbReference type="PANTHER" id="PTHR45569:SF1">
    <property type="entry name" value="SENSOR PROTEIN KDPD"/>
    <property type="match status" value="1"/>
</dbReference>
<dbReference type="Proteomes" id="UP001595765">
    <property type="component" value="Unassembled WGS sequence"/>
</dbReference>
<feature type="region of interest" description="Disordered" evidence="4">
    <location>
        <begin position="539"/>
        <end position="558"/>
    </location>
</feature>
<keyword evidence="6" id="KW-0547">Nucleotide-binding</keyword>
<keyword evidence="1" id="KW-0808">Transferase</keyword>
<dbReference type="InterPro" id="IPR005467">
    <property type="entry name" value="His_kinase_dom"/>
</dbReference>
<comment type="caution">
    <text evidence="6">The sequence shown here is derived from an EMBL/GenBank/DDBJ whole genome shotgun (WGS) entry which is preliminary data.</text>
</comment>
<dbReference type="Gene3D" id="3.40.50.300">
    <property type="entry name" value="P-loop containing nucleotide triphosphate hydrolases"/>
    <property type="match status" value="1"/>
</dbReference>
<dbReference type="Pfam" id="PF02518">
    <property type="entry name" value="HATPase_c"/>
    <property type="match status" value="1"/>
</dbReference>
<dbReference type="SMART" id="SM00387">
    <property type="entry name" value="HATPase_c"/>
    <property type="match status" value="1"/>
</dbReference>
<dbReference type="InterPro" id="IPR036890">
    <property type="entry name" value="HATPase_C_sf"/>
</dbReference>
<dbReference type="EMBL" id="JBHSBB010000018">
    <property type="protein sequence ID" value="MFC4034797.1"/>
    <property type="molecule type" value="Genomic_DNA"/>
</dbReference>
<keyword evidence="3" id="KW-0902">Two-component regulatory system</keyword>
<proteinExistence type="predicted"/>
<evidence type="ECO:0000313" key="7">
    <source>
        <dbReference type="Proteomes" id="UP001595765"/>
    </source>
</evidence>
<dbReference type="InterPro" id="IPR003852">
    <property type="entry name" value="Sig_transdc_His_kinase_KdpD_N"/>
</dbReference>
<name>A0ABV8HUM2_9ACTN</name>
<protein>
    <submittedName>
        <fullName evidence="6">ATP-binding protein</fullName>
    </submittedName>
</protein>
<dbReference type="SUPFAM" id="SSF55874">
    <property type="entry name" value="ATPase domain of HSP90 chaperone/DNA topoisomerase II/histidine kinase"/>
    <property type="match status" value="1"/>
</dbReference>
<dbReference type="RefSeq" id="WP_386433649.1">
    <property type="nucleotide sequence ID" value="NZ_JBHSBB010000018.1"/>
</dbReference>
<dbReference type="InterPro" id="IPR052023">
    <property type="entry name" value="Histidine_kinase_KdpD"/>
</dbReference>
<accession>A0ABV8HUM2</accession>